<dbReference type="GO" id="GO:0004789">
    <property type="term" value="F:thiamine-phosphate diphosphorylase activity"/>
    <property type="evidence" value="ECO:0007669"/>
    <property type="project" value="UniProtKB-UniRule"/>
</dbReference>
<evidence type="ECO:0000256" key="5">
    <source>
        <dbReference type="ARBA" id="ARBA00022977"/>
    </source>
</evidence>
<sequence length="216" mass="22580">MPKPIPDYSLYVITGESFSKGRSTEDVIRQAILGGATVIQLREKEYCGKELIRVGKLLRDMTREMGVTFIVNDRVDVAFAVDADGVHLGQDDLPIEVARQILGPDKIVGISAGNMDEVLAAQARGADYVGLGPVFATGTKSDAGEAVGLDLVKQVCARATIPVVGIGGIKANNAAQVIEAGAAGVSVITAVVSADDVTEAARQLRHQIDLAKGLKG</sequence>
<dbReference type="InterPro" id="IPR022998">
    <property type="entry name" value="ThiamineP_synth_TenI"/>
</dbReference>
<feature type="domain" description="Thiamine phosphate synthase/TenI" evidence="12">
    <location>
        <begin position="10"/>
        <end position="191"/>
    </location>
</feature>
<evidence type="ECO:0000256" key="3">
    <source>
        <dbReference type="ARBA" id="ARBA00022723"/>
    </source>
</evidence>
<dbReference type="AlphaFoldDB" id="F6B7A2"/>
<dbReference type="STRING" id="868595.Desca_0459"/>
<dbReference type="UniPathway" id="UPA00060">
    <property type="reaction ID" value="UER00141"/>
</dbReference>
<evidence type="ECO:0000256" key="10">
    <source>
        <dbReference type="RuleBase" id="RU003826"/>
    </source>
</evidence>
<dbReference type="Gene3D" id="3.20.20.70">
    <property type="entry name" value="Aldolase class I"/>
    <property type="match status" value="1"/>
</dbReference>
<comment type="similarity">
    <text evidence="9 10">Belongs to the thiamine-phosphate synthase family.</text>
</comment>
<keyword evidence="14" id="KW-1185">Reference proteome</keyword>
<feature type="binding site" evidence="9">
    <location>
        <position position="111"/>
    </location>
    <ligand>
        <name>4-amino-2-methyl-5-(diphosphooxymethyl)pyrimidine</name>
        <dbReference type="ChEBI" id="CHEBI:57841"/>
    </ligand>
</feature>
<dbReference type="GO" id="GO:0000287">
    <property type="term" value="F:magnesium ion binding"/>
    <property type="evidence" value="ECO:0007669"/>
    <property type="project" value="UniProtKB-UniRule"/>
</dbReference>
<evidence type="ECO:0000256" key="11">
    <source>
        <dbReference type="RuleBase" id="RU004253"/>
    </source>
</evidence>
<dbReference type="GO" id="GO:0005737">
    <property type="term" value="C:cytoplasm"/>
    <property type="evidence" value="ECO:0007669"/>
    <property type="project" value="TreeGrafter"/>
</dbReference>
<evidence type="ECO:0000313" key="13">
    <source>
        <dbReference type="EMBL" id="AEF93352.1"/>
    </source>
</evidence>
<dbReference type="GO" id="GO:0009228">
    <property type="term" value="P:thiamine biosynthetic process"/>
    <property type="evidence" value="ECO:0007669"/>
    <property type="project" value="UniProtKB-KW"/>
</dbReference>
<gene>
    <name evidence="9" type="primary">thiE</name>
    <name evidence="13" type="ordered locus">Desca_0459</name>
</gene>
<comment type="catalytic activity">
    <reaction evidence="6 9 10">
        <text>4-methyl-5-(2-phosphooxyethyl)-thiazole + 4-amino-2-methyl-5-(diphosphooxymethyl)pyrimidine + H(+) = thiamine phosphate + diphosphate</text>
        <dbReference type="Rhea" id="RHEA:22328"/>
        <dbReference type="ChEBI" id="CHEBI:15378"/>
        <dbReference type="ChEBI" id="CHEBI:33019"/>
        <dbReference type="ChEBI" id="CHEBI:37575"/>
        <dbReference type="ChEBI" id="CHEBI:57841"/>
        <dbReference type="ChEBI" id="CHEBI:58296"/>
        <dbReference type="EC" id="2.5.1.3"/>
    </reaction>
</comment>
<dbReference type="Proteomes" id="UP000009226">
    <property type="component" value="Chromosome"/>
</dbReference>
<feature type="binding site" evidence="9">
    <location>
        <position position="140"/>
    </location>
    <ligand>
        <name>4-amino-2-methyl-5-(diphosphooxymethyl)pyrimidine</name>
        <dbReference type="ChEBI" id="CHEBI:57841"/>
    </ligand>
</feature>
<dbReference type="EMBL" id="CP002736">
    <property type="protein sequence ID" value="AEF93352.1"/>
    <property type="molecule type" value="Genomic_DNA"/>
</dbReference>
<feature type="binding site" evidence="9">
    <location>
        <position position="168"/>
    </location>
    <ligand>
        <name>2-[(2R,5Z)-2-carboxy-4-methylthiazol-5(2H)-ylidene]ethyl phosphate</name>
        <dbReference type="ChEBI" id="CHEBI:62899"/>
    </ligand>
</feature>
<proteinExistence type="inferred from homology"/>
<evidence type="ECO:0000256" key="4">
    <source>
        <dbReference type="ARBA" id="ARBA00022842"/>
    </source>
</evidence>
<evidence type="ECO:0000256" key="9">
    <source>
        <dbReference type="HAMAP-Rule" id="MF_00097"/>
    </source>
</evidence>
<dbReference type="InterPro" id="IPR036206">
    <property type="entry name" value="ThiamineP_synth_sf"/>
</dbReference>
<comment type="catalytic activity">
    <reaction evidence="8 9 10">
        <text>2-[(2R,5Z)-2-carboxy-4-methylthiazol-5(2H)-ylidene]ethyl phosphate + 4-amino-2-methyl-5-(diphosphooxymethyl)pyrimidine + 2 H(+) = thiamine phosphate + CO2 + diphosphate</text>
        <dbReference type="Rhea" id="RHEA:47844"/>
        <dbReference type="ChEBI" id="CHEBI:15378"/>
        <dbReference type="ChEBI" id="CHEBI:16526"/>
        <dbReference type="ChEBI" id="CHEBI:33019"/>
        <dbReference type="ChEBI" id="CHEBI:37575"/>
        <dbReference type="ChEBI" id="CHEBI:57841"/>
        <dbReference type="ChEBI" id="CHEBI:62899"/>
        <dbReference type="EC" id="2.5.1.3"/>
    </reaction>
</comment>
<evidence type="ECO:0000256" key="2">
    <source>
        <dbReference type="ARBA" id="ARBA00022679"/>
    </source>
</evidence>
<dbReference type="KEGG" id="dca:Desca_0459"/>
<dbReference type="CDD" id="cd00564">
    <property type="entry name" value="TMP_TenI"/>
    <property type="match status" value="1"/>
</dbReference>
<name>F6B7A2_DESCC</name>
<dbReference type="eggNOG" id="COG0352">
    <property type="taxonomic scope" value="Bacteria"/>
</dbReference>
<dbReference type="Pfam" id="PF02581">
    <property type="entry name" value="TMP-TENI"/>
    <property type="match status" value="1"/>
</dbReference>
<comment type="pathway">
    <text evidence="1 9 11">Cofactor biosynthesis; thiamine diphosphate biosynthesis; thiamine phosphate from 4-amino-2-methyl-5-diphosphomethylpyrimidine and 4-methyl-5-(2-phosphoethyl)-thiazole: step 1/1.</text>
</comment>
<feature type="binding site" evidence="9">
    <location>
        <position position="73"/>
    </location>
    <ligand>
        <name>Mg(2+)</name>
        <dbReference type="ChEBI" id="CHEBI:18420"/>
    </ligand>
</feature>
<dbReference type="PANTHER" id="PTHR20857">
    <property type="entry name" value="THIAMINE-PHOSPHATE PYROPHOSPHORYLASE"/>
    <property type="match status" value="1"/>
</dbReference>
<feature type="binding site" evidence="9">
    <location>
        <begin position="188"/>
        <end position="189"/>
    </location>
    <ligand>
        <name>2-[(2R,5Z)-2-carboxy-4-methylthiazol-5(2H)-ylidene]ethyl phosphate</name>
        <dbReference type="ChEBI" id="CHEBI:62899"/>
    </ligand>
</feature>
<keyword evidence="3 9" id="KW-0479">Metal-binding</keyword>
<dbReference type="GO" id="GO:0009229">
    <property type="term" value="P:thiamine diphosphate biosynthetic process"/>
    <property type="evidence" value="ECO:0007669"/>
    <property type="project" value="UniProtKB-UniRule"/>
</dbReference>
<evidence type="ECO:0000259" key="12">
    <source>
        <dbReference type="Pfam" id="PF02581"/>
    </source>
</evidence>
<dbReference type="RefSeq" id="WP_013809633.1">
    <property type="nucleotide sequence ID" value="NC_015565.1"/>
</dbReference>
<feature type="binding site" evidence="9">
    <location>
        <position position="92"/>
    </location>
    <ligand>
        <name>Mg(2+)</name>
        <dbReference type="ChEBI" id="CHEBI:18420"/>
    </ligand>
</feature>
<evidence type="ECO:0000313" key="14">
    <source>
        <dbReference type="Proteomes" id="UP000009226"/>
    </source>
</evidence>
<dbReference type="HAMAP" id="MF_00097">
    <property type="entry name" value="TMP_synthase"/>
    <property type="match status" value="1"/>
</dbReference>
<protein>
    <recommendedName>
        <fullName evidence="9">Thiamine-phosphate synthase</fullName>
        <shortName evidence="9">TP synthase</shortName>
        <shortName evidence="9">TPS</shortName>
        <ecNumber evidence="9">2.5.1.3</ecNumber>
    </recommendedName>
    <alternativeName>
        <fullName evidence="9">Thiamine-phosphate pyrophosphorylase</fullName>
        <shortName evidence="9">TMP pyrophosphorylase</shortName>
        <shortName evidence="9">TMP-PPase</shortName>
    </alternativeName>
</protein>
<feature type="binding site" evidence="9">
    <location>
        <begin position="137"/>
        <end position="139"/>
    </location>
    <ligand>
        <name>2-[(2R,5Z)-2-carboxy-4-methylthiazol-5(2H)-ylidene]ethyl phosphate</name>
        <dbReference type="ChEBI" id="CHEBI:62899"/>
    </ligand>
</feature>
<keyword evidence="5 9" id="KW-0784">Thiamine biosynthesis</keyword>
<accession>F6B7A2</accession>
<dbReference type="PANTHER" id="PTHR20857:SF15">
    <property type="entry name" value="THIAMINE-PHOSPHATE SYNTHASE"/>
    <property type="match status" value="1"/>
</dbReference>
<dbReference type="InterPro" id="IPR034291">
    <property type="entry name" value="TMP_synthase"/>
</dbReference>
<evidence type="ECO:0000256" key="7">
    <source>
        <dbReference type="ARBA" id="ARBA00047851"/>
    </source>
</evidence>
<feature type="binding site" evidence="9">
    <location>
        <begin position="40"/>
        <end position="44"/>
    </location>
    <ligand>
        <name>4-amino-2-methyl-5-(diphosphooxymethyl)pyrimidine</name>
        <dbReference type="ChEBI" id="CHEBI:57841"/>
    </ligand>
</feature>
<keyword evidence="2 9" id="KW-0808">Transferase</keyword>
<comment type="catalytic activity">
    <reaction evidence="7 9 10">
        <text>2-(2-carboxy-4-methylthiazol-5-yl)ethyl phosphate + 4-amino-2-methyl-5-(diphosphooxymethyl)pyrimidine + 2 H(+) = thiamine phosphate + CO2 + diphosphate</text>
        <dbReference type="Rhea" id="RHEA:47848"/>
        <dbReference type="ChEBI" id="CHEBI:15378"/>
        <dbReference type="ChEBI" id="CHEBI:16526"/>
        <dbReference type="ChEBI" id="CHEBI:33019"/>
        <dbReference type="ChEBI" id="CHEBI:37575"/>
        <dbReference type="ChEBI" id="CHEBI:57841"/>
        <dbReference type="ChEBI" id="CHEBI:62890"/>
        <dbReference type="EC" id="2.5.1.3"/>
    </reaction>
</comment>
<evidence type="ECO:0000256" key="6">
    <source>
        <dbReference type="ARBA" id="ARBA00047334"/>
    </source>
</evidence>
<dbReference type="HOGENOM" id="CLU_018272_3_2_9"/>
<organism evidence="13 14">
    <name type="scientific">Desulfotomaculum nigrificans (strain DSM 14880 / VKM B-2319 / CO-1-SRB)</name>
    <name type="common">Desulfotomaculum carboxydivorans</name>
    <dbReference type="NCBI Taxonomy" id="868595"/>
    <lineage>
        <taxon>Bacteria</taxon>
        <taxon>Bacillati</taxon>
        <taxon>Bacillota</taxon>
        <taxon>Clostridia</taxon>
        <taxon>Eubacteriales</taxon>
        <taxon>Desulfotomaculaceae</taxon>
        <taxon>Desulfotomaculum</taxon>
    </lineage>
</organism>
<comment type="function">
    <text evidence="9">Condenses 4-methyl-5-(beta-hydroxyethyl)thiazole monophosphate (THZ-P) and 2-methyl-4-amino-5-hydroxymethyl pyrimidine pyrophosphate (HMP-PP) to form thiamine monophosphate (TMP).</text>
</comment>
<keyword evidence="4 9" id="KW-0460">Magnesium</keyword>
<dbReference type="NCBIfam" id="TIGR00693">
    <property type="entry name" value="thiE"/>
    <property type="match status" value="1"/>
</dbReference>
<dbReference type="EC" id="2.5.1.3" evidence="9"/>
<evidence type="ECO:0000256" key="1">
    <source>
        <dbReference type="ARBA" id="ARBA00005165"/>
    </source>
</evidence>
<dbReference type="SUPFAM" id="SSF51391">
    <property type="entry name" value="Thiamin phosphate synthase"/>
    <property type="match status" value="1"/>
</dbReference>
<reference evidence="13 14" key="1">
    <citation type="submission" date="2011-05" db="EMBL/GenBank/DDBJ databases">
        <title>Complete sequence of Desulfotomaculum carboxydivorans CO-1-SRB.</title>
        <authorList>
            <consortium name="US DOE Joint Genome Institute"/>
            <person name="Lucas S."/>
            <person name="Han J."/>
            <person name="Lapidus A."/>
            <person name="Cheng J.-F."/>
            <person name="Goodwin L."/>
            <person name="Pitluck S."/>
            <person name="Peters L."/>
            <person name="Mikhailova N."/>
            <person name="Lu M."/>
            <person name="Han C."/>
            <person name="Tapia R."/>
            <person name="Land M."/>
            <person name="Hauser L."/>
            <person name="Kyrpides N."/>
            <person name="Ivanova N."/>
            <person name="Pagani I."/>
            <person name="Stams A."/>
            <person name="Plugge C."/>
            <person name="Muyzer G."/>
            <person name="Kuever J."/>
            <person name="Parshina S."/>
            <person name="Ivanova A."/>
            <person name="Nazina T."/>
            <person name="Woyke T."/>
        </authorList>
    </citation>
    <scope>NUCLEOTIDE SEQUENCE [LARGE SCALE GENOMIC DNA]</scope>
    <source>
        <strain evidence="14">DSM 14880 / VKM B-2319 / CO-1-SRB</strain>
    </source>
</reference>
<dbReference type="FunFam" id="3.20.20.70:FF:000096">
    <property type="entry name" value="Thiamine-phosphate synthase"/>
    <property type="match status" value="1"/>
</dbReference>
<feature type="binding site" evidence="9">
    <location>
        <position position="72"/>
    </location>
    <ligand>
        <name>4-amino-2-methyl-5-(diphosphooxymethyl)pyrimidine</name>
        <dbReference type="ChEBI" id="CHEBI:57841"/>
    </ligand>
</feature>
<comment type="cofactor">
    <cofactor evidence="9">
        <name>Mg(2+)</name>
        <dbReference type="ChEBI" id="CHEBI:18420"/>
    </cofactor>
    <text evidence="9">Binds 1 Mg(2+) ion per subunit.</text>
</comment>
<evidence type="ECO:0000256" key="8">
    <source>
        <dbReference type="ARBA" id="ARBA00047883"/>
    </source>
</evidence>
<dbReference type="InterPro" id="IPR013785">
    <property type="entry name" value="Aldolase_TIM"/>
</dbReference>